<protein>
    <submittedName>
        <fullName evidence="1">Membrane protein</fullName>
    </submittedName>
</protein>
<dbReference type="EMBL" id="CP012673">
    <property type="protein sequence ID" value="AUX48650.1"/>
    <property type="molecule type" value="Genomic_DNA"/>
</dbReference>
<dbReference type="Proteomes" id="UP000238348">
    <property type="component" value="Chromosome"/>
</dbReference>
<evidence type="ECO:0000313" key="2">
    <source>
        <dbReference type="Proteomes" id="UP000238348"/>
    </source>
</evidence>
<reference evidence="1 2" key="1">
    <citation type="submission" date="2015-09" db="EMBL/GenBank/DDBJ databases">
        <title>Sorangium comparison.</title>
        <authorList>
            <person name="Zaburannyi N."/>
            <person name="Bunk B."/>
            <person name="Overmann J."/>
            <person name="Mueller R."/>
        </authorList>
    </citation>
    <scope>NUCLEOTIDE SEQUENCE [LARGE SCALE GENOMIC DNA]</scope>
    <source>
        <strain evidence="1 2">So ce26</strain>
    </source>
</reference>
<evidence type="ECO:0000313" key="1">
    <source>
        <dbReference type="EMBL" id="AUX48650.1"/>
    </source>
</evidence>
<sequence>MELARQIALIACVAASTAQIACVASTELGDEEAVEEAQQEVLVHNALTRNALTRNALTRNALTRNALTRNALTRNALMGNSFTSEALRDPESRELLSFIVSCALPEDEHIVVDVGRASYQFDGELGLAPEWGRRRGSCDESCQEWVSACLLARVNHRGEHVTISLRGRNEALKATSNEREEYGEAEAAYYGNVFLPEQRRYACLAPGQTSIPRVCGDSLDDCVVDVVGECEDVCDRPRRDGSFPDCRDRNPFELACGLRVFPPRTDLYKSSITVFLE</sequence>
<gene>
    <name evidence="1" type="primary">spr</name>
    <name evidence="1" type="ORF">SOCE26_101910</name>
</gene>
<proteinExistence type="predicted"/>
<accession>A0A2L0FAP4</accession>
<name>A0A2L0FAP4_SORCE</name>
<dbReference type="AlphaFoldDB" id="A0A2L0FAP4"/>
<organism evidence="1 2">
    <name type="scientific">Sorangium cellulosum</name>
    <name type="common">Polyangium cellulosum</name>
    <dbReference type="NCBI Taxonomy" id="56"/>
    <lineage>
        <taxon>Bacteria</taxon>
        <taxon>Pseudomonadati</taxon>
        <taxon>Myxococcota</taxon>
        <taxon>Polyangia</taxon>
        <taxon>Polyangiales</taxon>
        <taxon>Polyangiaceae</taxon>
        <taxon>Sorangium</taxon>
    </lineage>
</organism>
<dbReference type="RefSeq" id="WP_199789520.1">
    <property type="nucleotide sequence ID" value="NZ_CP012673.1"/>
</dbReference>